<dbReference type="PROSITE" id="PS00028">
    <property type="entry name" value="ZINC_FINGER_C2H2_1"/>
    <property type="match status" value="2"/>
</dbReference>
<keyword evidence="4" id="KW-0862">Zinc</keyword>
<dbReference type="InterPro" id="IPR036236">
    <property type="entry name" value="Znf_C2H2_sf"/>
</dbReference>
<dbReference type="GO" id="GO:0000978">
    <property type="term" value="F:RNA polymerase II cis-regulatory region sequence-specific DNA binding"/>
    <property type="evidence" value="ECO:0007669"/>
    <property type="project" value="TreeGrafter"/>
</dbReference>
<feature type="compositionally biased region" description="Polar residues" evidence="6">
    <location>
        <begin position="297"/>
        <end position="307"/>
    </location>
</feature>
<feature type="domain" description="C2H2-type" evidence="7">
    <location>
        <begin position="63"/>
        <end position="92"/>
    </location>
</feature>
<dbReference type="EMBL" id="MU801904">
    <property type="protein sequence ID" value="KAJ3988892.1"/>
    <property type="molecule type" value="Genomic_DNA"/>
</dbReference>
<feature type="compositionally biased region" description="Polar residues" evidence="6">
    <location>
        <begin position="113"/>
        <end position="128"/>
    </location>
</feature>
<keyword evidence="1" id="KW-0479">Metal-binding</keyword>
<evidence type="ECO:0000256" key="4">
    <source>
        <dbReference type="ARBA" id="ARBA00022833"/>
    </source>
</evidence>
<dbReference type="FunFam" id="3.30.160.60:FF:000446">
    <property type="entry name" value="Zinc finger protein"/>
    <property type="match status" value="1"/>
</dbReference>
<dbReference type="GO" id="GO:0005667">
    <property type="term" value="C:transcription regulator complex"/>
    <property type="evidence" value="ECO:0007669"/>
    <property type="project" value="TreeGrafter"/>
</dbReference>
<accession>A0AA38Q865</accession>
<dbReference type="InterPro" id="IPR013087">
    <property type="entry name" value="Znf_C2H2_type"/>
</dbReference>
<sequence>MPRVHPKSNEDGEIEGITLCSTSTPNQGQSARKKHVCPTCERCFTTSGHLARHSRVHTGEKNHKCPFPGCDTRCSRQDNLQQHYRIHLSPGSRRTSSRSASSRRARRATTTSDGNTTPASQQDYNIASEQPPLSPPPLVPATVSTPSLSPPPLEPARAPGADARYSPPPDSPPPLAHATISGPYPHAQRASPTSSATSSPDAASFQSADATLPISPTTLASVHSSTSAHSNTYSFRTSATYQEHPGNNAGYSYGHNASPASESYPQVTSEGYPNGQYSLPRIDTLTSVKDESAVAVPSTSLTGVNSRHSISHISHSHPQSTYPRMMSSSMNSRPSTGPPSPASSHSTSHSVVSHSGPPTPNGYASYDADGSQSSPYDQTSPLSNHSGGSILEPSLSRYSPPPVLAPIHGFASHESMEAISRSGRVMNEQYERRPPIRDDYSDRYAHYETRYVPDEPRYGRHVYGVAQERQAPVQTYMPHQPSSMANFHEMYSPGGVSLHHGAWKSEQLTNRGMKSINALVQ</sequence>
<dbReference type="Pfam" id="PF00096">
    <property type="entry name" value="zf-C2H2"/>
    <property type="match status" value="2"/>
</dbReference>
<evidence type="ECO:0000313" key="9">
    <source>
        <dbReference type="Proteomes" id="UP001163850"/>
    </source>
</evidence>
<feature type="region of interest" description="Disordered" evidence="6">
    <location>
        <begin position="296"/>
        <end position="397"/>
    </location>
</feature>
<dbReference type="PROSITE" id="PS50157">
    <property type="entry name" value="ZINC_FINGER_C2H2_2"/>
    <property type="match status" value="2"/>
</dbReference>
<feature type="compositionally biased region" description="Polar residues" evidence="6">
    <location>
        <begin position="370"/>
        <end position="387"/>
    </location>
</feature>
<evidence type="ECO:0000259" key="7">
    <source>
        <dbReference type="PROSITE" id="PS50157"/>
    </source>
</evidence>
<dbReference type="SMART" id="SM00355">
    <property type="entry name" value="ZnF_C2H2"/>
    <property type="match status" value="2"/>
</dbReference>
<name>A0AA38Q865_9AGAR</name>
<organism evidence="8 9">
    <name type="scientific">Lentinula detonsa</name>
    <dbReference type="NCBI Taxonomy" id="2804962"/>
    <lineage>
        <taxon>Eukaryota</taxon>
        <taxon>Fungi</taxon>
        <taxon>Dikarya</taxon>
        <taxon>Basidiomycota</taxon>
        <taxon>Agaricomycotina</taxon>
        <taxon>Agaricomycetes</taxon>
        <taxon>Agaricomycetidae</taxon>
        <taxon>Agaricales</taxon>
        <taxon>Marasmiineae</taxon>
        <taxon>Omphalotaceae</taxon>
        <taxon>Lentinula</taxon>
    </lineage>
</organism>
<dbReference type="PANTHER" id="PTHR14003:SF19">
    <property type="entry name" value="YY2 TRANSCRIPTION FACTOR"/>
    <property type="match status" value="1"/>
</dbReference>
<keyword evidence="2" id="KW-0677">Repeat</keyword>
<protein>
    <recommendedName>
        <fullName evidence="7">C2H2-type domain-containing protein</fullName>
    </recommendedName>
</protein>
<reference evidence="8" key="1">
    <citation type="submission" date="2022-08" db="EMBL/GenBank/DDBJ databases">
        <authorList>
            <consortium name="DOE Joint Genome Institute"/>
            <person name="Min B."/>
            <person name="Riley R."/>
            <person name="Sierra-Patev S."/>
            <person name="Naranjo-Ortiz M."/>
            <person name="Looney B."/>
            <person name="Konkel Z."/>
            <person name="Slot J.C."/>
            <person name="Sakamoto Y."/>
            <person name="Steenwyk J.L."/>
            <person name="Rokas A."/>
            <person name="Carro J."/>
            <person name="Camarero S."/>
            <person name="Ferreira P."/>
            <person name="Molpeceres G."/>
            <person name="Ruiz-Duenas F.J."/>
            <person name="Serrano A."/>
            <person name="Henrissat B."/>
            <person name="Drula E."/>
            <person name="Hughes K.W."/>
            <person name="Mata J.L."/>
            <person name="Ishikawa N.K."/>
            <person name="Vargas-Isla R."/>
            <person name="Ushijima S."/>
            <person name="Smith C.A."/>
            <person name="Ahrendt S."/>
            <person name="Andreopoulos W."/>
            <person name="He G."/>
            <person name="Labutti K."/>
            <person name="Lipzen A."/>
            <person name="Ng V."/>
            <person name="Sandor L."/>
            <person name="Barry K."/>
            <person name="Martinez A.T."/>
            <person name="Xiao Y."/>
            <person name="Gibbons J.G."/>
            <person name="Terashima K."/>
            <person name="Hibbett D.S."/>
            <person name="Grigoriev I.V."/>
        </authorList>
    </citation>
    <scope>NUCLEOTIDE SEQUENCE</scope>
    <source>
        <strain evidence="8">TFB7829</strain>
    </source>
</reference>
<evidence type="ECO:0000313" key="8">
    <source>
        <dbReference type="EMBL" id="KAJ3988892.1"/>
    </source>
</evidence>
<feature type="domain" description="C2H2-type" evidence="7">
    <location>
        <begin position="35"/>
        <end position="62"/>
    </location>
</feature>
<proteinExistence type="predicted"/>
<evidence type="ECO:0000256" key="5">
    <source>
        <dbReference type="PROSITE-ProRule" id="PRU00042"/>
    </source>
</evidence>
<evidence type="ECO:0000256" key="1">
    <source>
        <dbReference type="ARBA" id="ARBA00022723"/>
    </source>
</evidence>
<dbReference type="GO" id="GO:0000981">
    <property type="term" value="F:DNA-binding transcription factor activity, RNA polymerase II-specific"/>
    <property type="evidence" value="ECO:0007669"/>
    <property type="project" value="TreeGrafter"/>
</dbReference>
<comment type="caution">
    <text evidence="8">The sequence shown here is derived from an EMBL/GenBank/DDBJ whole genome shotgun (WGS) entry which is preliminary data.</text>
</comment>
<evidence type="ECO:0000256" key="6">
    <source>
        <dbReference type="SAM" id="MobiDB-lite"/>
    </source>
</evidence>
<feature type="compositionally biased region" description="Pro residues" evidence="6">
    <location>
        <begin position="166"/>
        <end position="175"/>
    </location>
</feature>
<dbReference type="GO" id="GO:0031519">
    <property type="term" value="C:PcG protein complex"/>
    <property type="evidence" value="ECO:0007669"/>
    <property type="project" value="TreeGrafter"/>
</dbReference>
<keyword evidence="3 5" id="KW-0863">Zinc-finger</keyword>
<feature type="compositionally biased region" description="Low complexity" evidence="6">
    <location>
        <begin position="190"/>
        <end position="204"/>
    </location>
</feature>
<feature type="compositionally biased region" description="Polar residues" evidence="6">
    <location>
        <begin position="258"/>
        <end position="277"/>
    </location>
</feature>
<dbReference type="SUPFAM" id="SSF57667">
    <property type="entry name" value="beta-beta-alpha zinc fingers"/>
    <property type="match status" value="1"/>
</dbReference>
<feature type="compositionally biased region" description="Low complexity" evidence="6">
    <location>
        <begin position="311"/>
        <end position="335"/>
    </location>
</feature>
<dbReference type="Proteomes" id="UP001163850">
    <property type="component" value="Unassembled WGS sequence"/>
</dbReference>
<feature type="compositionally biased region" description="Low complexity" evidence="6">
    <location>
        <begin position="342"/>
        <end position="356"/>
    </location>
</feature>
<gene>
    <name evidence="8" type="ORF">F5890DRAFT_266415</name>
</gene>
<evidence type="ECO:0000256" key="2">
    <source>
        <dbReference type="ARBA" id="ARBA00022737"/>
    </source>
</evidence>
<evidence type="ECO:0000256" key="3">
    <source>
        <dbReference type="ARBA" id="ARBA00022771"/>
    </source>
</evidence>
<feature type="region of interest" description="Disordered" evidence="6">
    <location>
        <begin position="84"/>
        <end position="206"/>
    </location>
</feature>
<dbReference type="PANTHER" id="PTHR14003">
    <property type="entry name" value="TRANSCRIPTIONAL REPRESSOR PROTEIN YY"/>
    <property type="match status" value="1"/>
</dbReference>
<feature type="compositionally biased region" description="Polar residues" evidence="6">
    <location>
        <begin position="19"/>
        <end position="30"/>
    </location>
</feature>
<dbReference type="AlphaFoldDB" id="A0AA38Q865"/>
<dbReference type="Gene3D" id="3.30.160.60">
    <property type="entry name" value="Classic Zinc Finger"/>
    <property type="match status" value="2"/>
</dbReference>
<dbReference type="GO" id="GO:0008270">
    <property type="term" value="F:zinc ion binding"/>
    <property type="evidence" value="ECO:0007669"/>
    <property type="project" value="UniProtKB-KW"/>
</dbReference>
<feature type="region of interest" description="Disordered" evidence="6">
    <location>
        <begin position="1"/>
        <end position="31"/>
    </location>
</feature>
<dbReference type="GO" id="GO:0000785">
    <property type="term" value="C:chromatin"/>
    <property type="evidence" value="ECO:0007669"/>
    <property type="project" value="TreeGrafter"/>
</dbReference>
<feature type="region of interest" description="Disordered" evidence="6">
    <location>
        <begin position="246"/>
        <end position="278"/>
    </location>
</feature>